<reference evidence="2" key="1">
    <citation type="submission" date="2021-03" db="EMBL/GenBank/DDBJ databases">
        <title>Taxonomic study of Clostridium polyendosporum from meadow-gley soil under rice.</title>
        <authorList>
            <person name="Kobayashi H."/>
            <person name="Tanizawa Y."/>
            <person name="Yagura M."/>
        </authorList>
    </citation>
    <scope>NUCLEOTIDE SEQUENCE</scope>
    <source>
        <strain evidence="2">JCM 30710</strain>
    </source>
</reference>
<dbReference type="CDD" id="cd02440">
    <property type="entry name" value="AdoMet_MTases"/>
    <property type="match status" value="1"/>
</dbReference>
<dbReference type="AlphaFoldDB" id="A0A919S0F7"/>
<gene>
    <name evidence="2" type="ORF">CPJCM30710_22080</name>
</gene>
<evidence type="ECO:0000313" key="3">
    <source>
        <dbReference type="Proteomes" id="UP000679179"/>
    </source>
</evidence>
<protein>
    <recommendedName>
        <fullName evidence="1">Methyltransferase type 11 domain-containing protein</fullName>
    </recommendedName>
</protein>
<keyword evidence="3" id="KW-1185">Reference proteome</keyword>
<dbReference type="RefSeq" id="WP_246503521.1">
    <property type="nucleotide sequence ID" value="NZ_BOPZ01000019.1"/>
</dbReference>
<dbReference type="EMBL" id="BOPZ01000019">
    <property type="protein sequence ID" value="GIM29542.1"/>
    <property type="molecule type" value="Genomic_DNA"/>
</dbReference>
<feature type="domain" description="Methyltransferase type 11" evidence="1">
    <location>
        <begin position="39"/>
        <end position="130"/>
    </location>
</feature>
<dbReference type="PANTHER" id="PTHR43861">
    <property type="entry name" value="TRANS-ACONITATE 2-METHYLTRANSFERASE-RELATED"/>
    <property type="match status" value="1"/>
</dbReference>
<dbReference type="Proteomes" id="UP000679179">
    <property type="component" value="Unassembled WGS sequence"/>
</dbReference>
<evidence type="ECO:0000259" key="1">
    <source>
        <dbReference type="Pfam" id="PF08241"/>
    </source>
</evidence>
<dbReference type="InterPro" id="IPR029063">
    <property type="entry name" value="SAM-dependent_MTases_sf"/>
</dbReference>
<sequence>MLKLSPKLYRTFIRPKWFTNLFINNMIKKEFNFTNKSVLDFGCGVGCSCSIFEPIRYLGIDCDMNRIVYARRLNPNYKFEVIRSNDKLPIADNSVDYIIISSVLHHIPTEYIRNYAKEFHRILNPHGSILVIEPVFIKGSSINNRFMAYFDKGKYIRHQLEYFQMFNSCNFKTRELKKYTQLLFYNKIFFEAQPINNFKLSL</sequence>
<evidence type="ECO:0000313" key="2">
    <source>
        <dbReference type="EMBL" id="GIM29542.1"/>
    </source>
</evidence>
<name>A0A919S0F7_9CLOT</name>
<dbReference type="Gene3D" id="3.40.50.150">
    <property type="entry name" value="Vaccinia Virus protein VP39"/>
    <property type="match status" value="1"/>
</dbReference>
<dbReference type="SUPFAM" id="SSF53335">
    <property type="entry name" value="S-adenosyl-L-methionine-dependent methyltransferases"/>
    <property type="match status" value="1"/>
</dbReference>
<dbReference type="GO" id="GO:0008757">
    <property type="term" value="F:S-adenosylmethionine-dependent methyltransferase activity"/>
    <property type="evidence" value="ECO:0007669"/>
    <property type="project" value="InterPro"/>
</dbReference>
<dbReference type="InterPro" id="IPR013216">
    <property type="entry name" value="Methyltransf_11"/>
</dbReference>
<dbReference type="Pfam" id="PF08241">
    <property type="entry name" value="Methyltransf_11"/>
    <property type="match status" value="1"/>
</dbReference>
<comment type="caution">
    <text evidence="2">The sequence shown here is derived from an EMBL/GenBank/DDBJ whole genome shotgun (WGS) entry which is preliminary data.</text>
</comment>
<organism evidence="2 3">
    <name type="scientific">Clostridium polyendosporum</name>
    <dbReference type="NCBI Taxonomy" id="69208"/>
    <lineage>
        <taxon>Bacteria</taxon>
        <taxon>Bacillati</taxon>
        <taxon>Bacillota</taxon>
        <taxon>Clostridia</taxon>
        <taxon>Eubacteriales</taxon>
        <taxon>Clostridiaceae</taxon>
        <taxon>Clostridium</taxon>
    </lineage>
</organism>
<proteinExistence type="predicted"/>
<accession>A0A919S0F7</accession>